<dbReference type="InterPro" id="IPR000086">
    <property type="entry name" value="NUDIX_hydrolase_dom"/>
</dbReference>
<dbReference type="SUPFAM" id="SSF55811">
    <property type="entry name" value="Nudix"/>
    <property type="match status" value="1"/>
</dbReference>
<evidence type="ECO:0000313" key="2">
    <source>
        <dbReference type="EMBL" id="MBR8642619.1"/>
    </source>
</evidence>
<dbReference type="Pfam" id="PF00293">
    <property type="entry name" value="NUDIX"/>
    <property type="match status" value="1"/>
</dbReference>
<gene>
    <name evidence="2" type="ORF">KEF29_33265</name>
</gene>
<proteinExistence type="predicted"/>
<comment type="caution">
    <text evidence="2">The sequence shown here is derived from an EMBL/GenBank/DDBJ whole genome shotgun (WGS) entry which is preliminary data.</text>
</comment>
<dbReference type="Proteomes" id="UP000682308">
    <property type="component" value="Unassembled WGS sequence"/>
</dbReference>
<reference evidence="2 3" key="1">
    <citation type="submission" date="2021-04" db="EMBL/GenBank/DDBJ databases">
        <title>Characterization of the biosynthetic gene cluster of new lipopeptides with antitumor activity in the genome of the marine Streptomyces PHM034.</title>
        <authorList>
            <person name="Ceniceros A."/>
            <person name="Canedo L."/>
            <person name="Mendez C."/>
            <person name="Olano C."/>
            <person name="Schleissner C."/>
            <person name="Cuevas C."/>
            <person name="De La Calle F."/>
            <person name="Salas J.A."/>
        </authorList>
    </citation>
    <scope>NUCLEOTIDE SEQUENCE [LARGE SCALE GENOMIC DNA]</scope>
    <source>
        <strain evidence="2 3">PHM034</strain>
    </source>
</reference>
<dbReference type="Gene3D" id="3.90.79.10">
    <property type="entry name" value="Nucleoside Triphosphate Pyrophosphohydrolase"/>
    <property type="match status" value="1"/>
</dbReference>
<dbReference type="EMBL" id="JAGTPG010000002">
    <property type="protein sequence ID" value="MBR8642619.1"/>
    <property type="molecule type" value="Genomic_DNA"/>
</dbReference>
<feature type="domain" description="Nudix hydrolase" evidence="1">
    <location>
        <begin position="90"/>
        <end position="192"/>
    </location>
</feature>
<keyword evidence="3" id="KW-1185">Reference proteome</keyword>
<evidence type="ECO:0000259" key="1">
    <source>
        <dbReference type="Pfam" id="PF00293"/>
    </source>
</evidence>
<dbReference type="AlphaFoldDB" id="A0A941FGZ1"/>
<evidence type="ECO:0000313" key="3">
    <source>
        <dbReference type="Proteomes" id="UP000682308"/>
    </source>
</evidence>
<dbReference type="InterPro" id="IPR015797">
    <property type="entry name" value="NUDIX_hydrolase-like_dom_sf"/>
</dbReference>
<accession>A0A941FGZ1</accession>
<name>A0A941FGZ1_9ACTN</name>
<protein>
    <submittedName>
        <fullName evidence="2">NUDIX domain-containing protein</fullName>
    </submittedName>
</protein>
<sequence>MGGGRPSACARRARTAPAGSGKACLCRPVDWIRGRCRTHIASSRLDDPRGILSRATRLARIGVLFQSHAGRVPDVTSPDRAPAAHLRPVVIDPAARRFLLVPNRTVAPAVWSVPAHPMRPGESFRRTAARCLRHELRLPALRIAAVTGRLPSSDQRRHEEYFILVAPAVRVWPCDVRLLLAPDARWWTTAELREGGTHVEPEVLLDLIDGYWEGWLPDGVVSLE</sequence>
<organism evidence="2 3">
    <name type="scientific">Streptomyces tuirus</name>
    <dbReference type="NCBI Taxonomy" id="68278"/>
    <lineage>
        <taxon>Bacteria</taxon>
        <taxon>Bacillati</taxon>
        <taxon>Actinomycetota</taxon>
        <taxon>Actinomycetes</taxon>
        <taxon>Kitasatosporales</taxon>
        <taxon>Streptomycetaceae</taxon>
        <taxon>Streptomyces</taxon>
    </lineage>
</organism>